<gene>
    <name evidence="2" type="ORF">CVT26_004684</name>
</gene>
<dbReference type="Gene3D" id="2.130.10.10">
    <property type="entry name" value="YVTN repeat-like/Quinoprotein amine dehydrogenase"/>
    <property type="match status" value="1"/>
</dbReference>
<reference evidence="2 3" key="1">
    <citation type="journal article" date="2018" name="Evol. Lett.">
        <title>Horizontal gene cluster transfer increased hallucinogenic mushroom diversity.</title>
        <authorList>
            <person name="Reynolds H.T."/>
            <person name="Vijayakumar V."/>
            <person name="Gluck-Thaler E."/>
            <person name="Korotkin H.B."/>
            <person name="Matheny P.B."/>
            <person name="Slot J.C."/>
        </authorList>
    </citation>
    <scope>NUCLEOTIDE SEQUENCE [LARGE SCALE GENOMIC DNA]</scope>
    <source>
        <strain evidence="2 3">SRW20</strain>
    </source>
</reference>
<feature type="signal peptide" evidence="1">
    <location>
        <begin position="1"/>
        <end position="20"/>
    </location>
</feature>
<evidence type="ECO:0000256" key="1">
    <source>
        <dbReference type="SAM" id="SignalP"/>
    </source>
</evidence>
<sequence>MFFSTSYLLLAITLATGVSAAPTSSHFRSSPSSSRFARLRLLSAPLTVRVLLTVPNASADTCLSVITNDPSGNQIVAMNIASNGKLSNVQATSAGGLGQHGITDPNGPDGMFSQGAVKVNSKAKVLVTVNPGSNTLSMFSINANNPSQLTMVGNPVSSEGEFPMSVAINENATMVCVLNGGAVNGVNCYKPDQKLGLIPMPNTLRSLGLNQTTPATGPAGSASHVVFSEDGTKLFASVKGVPPTPGFIAAWDIASDGSLSAEPVKSTPSAGGLLPFSMTVIPGMNAILATDAGIGFDIFNFGGSSNGANANSVNGTENAASNLSATSSVVAIDGQKATCWSSFSSKSGNFYLTDIGTSTVTEVNVDKNLKGTIVKQYPQIANSATIDNDIATVGNNNFMYVLAPNATTVNVLQVNTPGKAAPVQNFNFASAAKAAKVTFDKNNLQGMTTFIKN</sequence>
<evidence type="ECO:0000313" key="2">
    <source>
        <dbReference type="EMBL" id="PPQ96052.1"/>
    </source>
</evidence>
<protein>
    <recommendedName>
        <fullName evidence="4">3-carboxymuconate cyclase</fullName>
    </recommendedName>
</protein>
<dbReference type="Pfam" id="PF10282">
    <property type="entry name" value="Lactonase"/>
    <property type="match status" value="1"/>
</dbReference>
<accession>A0A409XZ49</accession>
<dbReference type="SUPFAM" id="SSF75011">
    <property type="entry name" value="3-carboxy-cis,cis-mucoante lactonizing enzyme"/>
    <property type="match status" value="1"/>
</dbReference>
<keyword evidence="3" id="KW-1185">Reference proteome</keyword>
<name>A0A409XZ49_9AGAR</name>
<dbReference type="InParanoid" id="A0A409XZ49"/>
<dbReference type="Proteomes" id="UP000284706">
    <property type="component" value="Unassembled WGS sequence"/>
</dbReference>
<dbReference type="InterPro" id="IPR015943">
    <property type="entry name" value="WD40/YVTN_repeat-like_dom_sf"/>
</dbReference>
<keyword evidence="1" id="KW-0732">Signal</keyword>
<feature type="chain" id="PRO_5019449829" description="3-carboxymuconate cyclase" evidence="1">
    <location>
        <begin position="21"/>
        <end position="453"/>
    </location>
</feature>
<evidence type="ECO:0000313" key="3">
    <source>
        <dbReference type="Proteomes" id="UP000284706"/>
    </source>
</evidence>
<comment type="caution">
    <text evidence="2">The sequence shown here is derived from an EMBL/GenBank/DDBJ whole genome shotgun (WGS) entry which is preliminary data.</text>
</comment>
<dbReference type="OrthoDB" id="10006285at2759"/>
<dbReference type="AlphaFoldDB" id="A0A409XZ49"/>
<organism evidence="2 3">
    <name type="scientific">Gymnopilus dilepis</name>
    <dbReference type="NCBI Taxonomy" id="231916"/>
    <lineage>
        <taxon>Eukaryota</taxon>
        <taxon>Fungi</taxon>
        <taxon>Dikarya</taxon>
        <taxon>Basidiomycota</taxon>
        <taxon>Agaricomycotina</taxon>
        <taxon>Agaricomycetes</taxon>
        <taxon>Agaricomycetidae</taxon>
        <taxon>Agaricales</taxon>
        <taxon>Agaricineae</taxon>
        <taxon>Hymenogastraceae</taxon>
        <taxon>Gymnopilus</taxon>
    </lineage>
</organism>
<dbReference type="EMBL" id="NHYE01001398">
    <property type="protein sequence ID" value="PPQ96052.1"/>
    <property type="molecule type" value="Genomic_DNA"/>
</dbReference>
<dbReference type="STRING" id="231916.A0A409XZ49"/>
<dbReference type="InterPro" id="IPR019405">
    <property type="entry name" value="Lactonase_7-beta_prop"/>
</dbReference>
<evidence type="ECO:0008006" key="4">
    <source>
        <dbReference type="Google" id="ProtNLM"/>
    </source>
</evidence>
<proteinExistence type="predicted"/>